<feature type="signal peptide" evidence="1">
    <location>
        <begin position="1"/>
        <end position="22"/>
    </location>
</feature>
<comment type="caution">
    <text evidence="2">The sequence shown here is derived from an EMBL/GenBank/DDBJ whole genome shotgun (WGS) entry which is preliminary data.</text>
</comment>
<evidence type="ECO:0008006" key="4">
    <source>
        <dbReference type="Google" id="ProtNLM"/>
    </source>
</evidence>
<evidence type="ECO:0000256" key="1">
    <source>
        <dbReference type="SAM" id="SignalP"/>
    </source>
</evidence>
<reference evidence="2 3" key="1">
    <citation type="submission" date="2018-05" db="EMBL/GenBank/DDBJ databases">
        <title>Genomic Encyclopedia of Type Strains, Phase IV (KMG-IV): sequencing the most valuable type-strain genomes for metagenomic binning, comparative biology and taxonomic classification.</title>
        <authorList>
            <person name="Goeker M."/>
        </authorList>
    </citation>
    <scope>NUCLEOTIDE SEQUENCE [LARGE SCALE GENOMIC DNA]</scope>
    <source>
        <strain evidence="2 3">DSM 25134</strain>
    </source>
</reference>
<name>A0A318JIA4_9NEIS</name>
<feature type="chain" id="PRO_5016463935" description="Curli production assembly/transport component CsgG" evidence="1">
    <location>
        <begin position="23"/>
        <end position="266"/>
    </location>
</feature>
<evidence type="ECO:0000313" key="3">
    <source>
        <dbReference type="Proteomes" id="UP000248395"/>
    </source>
</evidence>
<keyword evidence="3" id="KW-1185">Reference proteome</keyword>
<gene>
    <name evidence="2" type="ORF">DFR38_104197</name>
</gene>
<sequence>MLKHLLKSFGGLCLAMPLLVYAAPPKIAVSNLAYEEKVEEYFRVVAASSQDNFSASNTHVRANSSNQYLEVEGTSVRIDRGELRRFTSDIKGELLKLHSVQLVEAQGYKPTKNNEKLFDVIARIKRGEFKGADYVLFGTVSAIDVQDNAGMIAGSSAASAVRNMELVADFSLVNTRNYGVKAAFSAKGEGSDVKLINAGSIAVKHQNGKIVAEVSKSLGKDVVSQLTEQFRGLGTMAVENTADMREQAPPPAKAEEVMILTPQQTK</sequence>
<dbReference type="EMBL" id="QJKC01000004">
    <property type="protein sequence ID" value="PXX49553.1"/>
    <property type="molecule type" value="Genomic_DNA"/>
</dbReference>
<organism evidence="2 3">
    <name type="scientific">Aquitalea magnusonii</name>
    <dbReference type="NCBI Taxonomy" id="332411"/>
    <lineage>
        <taxon>Bacteria</taxon>
        <taxon>Pseudomonadati</taxon>
        <taxon>Pseudomonadota</taxon>
        <taxon>Betaproteobacteria</taxon>
        <taxon>Neisseriales</taxon>
        <taxon>Chromobacteriaceae</taxon>
        <taxon>Aquitalea</taxon>
    </lineage>
</organism>
<protein>
    <recommendedName>
        <fullName evidence="4">Curli production assembly/transport component CsgG</fullName>
    </recommendedName>
</protein>
<evidence type="ECO:0000313" key="2">
    <source>
        <dbReference type="EMBL" id="PXX49553.1"/>
    </source>
</evidence>
<proteinExistence type="predicted"/>
<dbReference type="Proteomes" id="UP000248395">
    <property type="component" value="Unassembled WGS sequence"/>
</dbReference>
<dbReference type="AlphaFoldDB" id="A0A318JIA4"/>
<keyword evidence="1" id="KW-0732">Signal</keyword>
<accession>A0A318JIA4</accession>